<protein>
    <submittedName>
        <fullName evidence="2">Uncharacterized protein</fullName>
    </submittedName>
</protein>
<gene>
    <name evidence="2" type="ORF">NP233_g11940</name>
</gene>
<evidence type="ECO:0000256" key="1">
    <source>
        <dbReference type="SAM" id="MobiDB-lite"/>
    </source>
</evidence>
<evidence type="ECO:0000313" key="2">
    <source>
        <dbReference type="EMBL" id="KAJ3556607.1"/>
    </source>
</evidence>
<feature type="region of interest" description="Disordered" evidence="1">
    <location>
        <begin position="417"/>
        <end position="453"/>
    </location>
</feature>
<organism evidence="2 3">
    <name type="scientific">Leucocoprinus birnbaumii</name>
    <dbReference type="NCBI Taxonomy" id="56174"/>
    <lineage>
        <taxon>Eukaryota</taxon>
        <taxon>Fungi</taxon>
        <taxon>Dikarya</taxon>
        <taxon>Basidiomycota</taxon>
        <taxon>Agaricomycotina</taxon>
        <taxon>Agaricomycetes</taxon>
        <taxon>Agaricomycetidae</taxon>
        <taxon>Agaricales</taxon>
        <taxon>Agaricineae</taxon>
        <taxon>Agaricaceae</taxon>
        <taxon>Leucocoprinus</taxon>
    </lineage>
</organism>
<keyword evidence="3" id="KW-1185">Reference proteome</keyword>
<accession>A0AAD5VFD0</accession>
<evidence type="ECO:0000313" key="3">
    <source>
        <dbReference type="Proteomes" id="UP001213000"/>
    </source>
</evidence>
<dbReference type="Proteomes" id="UP001213000">
    <property type="component" value="Unassembled WGS sequence"/>
</dbReference>
<sequence length="453" mass="51043">MAPGNEIYPFLAPPFVNMQVLQDDGDRLNDRLVRVFCTLIHHDLTVATVKTTDGKDLRVFLPTAFSKAGEGKLKHVEFNGRTRQYVLEGIVKFHGWALLLTEQPRSVPDEDIIKVIDAAVAMTSALGWVDPKGFVPPDPRLTLEYDGINKPWIYQLLEDSVDVRPVLRATNQLVLLICPKHNPMAICDGQYASVTYKPLISSGVSRQNVRTCRAPIVRPLASWTELTGRHRRVPELTSLNESISAEVTRGDLRSFFAVFIVDLDTYPTKSKMPIGPPFVNKSILDVRGILNNCRVRVVCEIIEYDECTAIVETTDGEPLHVIFFKALPADFKFHAAYYLLEGITKENGSYLLVEEEPQPLLFPGSFTGTRAEMKKLLRQKKVREIWDVIDEITDYMHQPEWLMSAGTVLPDPRFEPVAMSALMDSPEEEEEETRSDENDASGIDEEMNPPASE</sequence>
<reference evidence="2" key="1">
    <citation type="submission" date="2022-07" db="EMBL/GenBank/DDBJ databases">
        <title>Genome Sequence of Leucocoprinus birnbaumii.</title>
        <authorList>
            <person name="Buettner E."/>
        </authorList>
    </citation>
    <scope>NUCLEOTIDE SEQUENCE</scope>
    <source>
        <strain evidence="2">VT141</strain>
    </source>
</reference>
<dbReference type="AlphaFoldDB" id="A0AAD5VFD0"/>
<feature type="compositionally biased region" description="Acidic residues" evidence="1">
    <location>
        <begin position="425"/>
        <end position="447"/>
    </location>
</feature>
<name>A0AAD5VFD0_9AGAR</name>
<proteinExistence type="predicted"/>
<comment type="caution">
    <text evidence="2">The sequence shown here is derived from an EMBL/GenBank/DDBJ whole genome shotgun (WGS) entry which is preliminary data.</text>
</comment>
<dbReference type="EMBL" id="JANIEX010001561">
    <property type="protein sequence ID" value="KAJ3556607.1"/>
    <property type="molecule type" value="Genomic_DNA"/>
</dbReference>